<protein>
    <recommendedName>
        <fullName evidence="3">Alpha/beta hydrolase</fullName>
    </recommendedName>
</protein>
<comment type="caution">
    <text evidence="1">The sequence shown here is derived from an EMBL/GenBank/DDBJ whole genome shotgun (WGS) entry which is preliminary data.</text>
</comment>
<reference evidence="1" key="2">
    <citation type="submission" date="2020-09" db="EMBL/GenBank/DDBJ databases">
        <authorList>
            <person name="Sun Q."/>
            <person name="Zhou Y."/>
        </authorList>
    </citation>
    <scope>NUCLEOTIDE SEQUENCE</scope>
    <source>
        <strain evidence="1">CGMCC 1.15178</strain>
    </source>
</reference>
<dbReference type="InterPro" id="IPR029058">
    <property type="entry name" value="AB_hydrolase_fold"/>
</dbReference>
<dbReference type="Proteomes" id="UP000612456">
    <property type="component" value="Unassembled WGS sequence"/>
</dbReference>
<sequence length="104" mass="11551">MKQEYEHVAPHPENWPSLIAKGAEMANNADKGDFLEQTQLQQMTAPVLVVIGDNAIIRPEYANEMAELLDTKLVVVAGDHASYIASNPQPLLGHLNHFFELSTR</sequence>
<reference evidence="1" key="1">
    <citation type="journal article" date="2014" name="Int. J. Syst. Evol. Microbiol.">
        <title>Complete genome sequence of Corynebacterium casei LMG S-19264T (=DSM 44701T), isolated from a smear-ripened cheese.</title>
        <authorList>
            <consortium name="US DOE Joint Genome Institute (JGI-PGF)"/>
            <person name="Walter F."/>
            <person name="Albersmeier A."/>
            <person name="Kalinowski J."/>
            <person name="Ruckert C."/>
        </authorList>
    </citation>
    <scope>NUCLEOTIDE SEQUENCE</scope>
    <source>
        <strain evidence="1">CGMCC 1.15178</strain>
    </source>
</reference>
<evidence type="ECO:0000313" key="1">
    <source>
        <dbReference type="EMBL" id="GGD81984.1"/>
    </source>
</evidence>
<evidence type="ECO:0000313" key="2">
    <source>
        <dbReference type="Proteomes" id="UP000612456"/>
    </source>
</evidence>
<organism evidence="1 2">
    <name type="scientific">Paenibacillus nasutitermitis</name>
    <dbReference type="NCBI Taxonomy" id="1652958"/>
    <lineage>
        <taxon>Bacteria</taxon>
        <taxon>Bacillati</taxon>
        <taxon>Bacillota</taxon>
        <taxon>Bacilli</taxon>
        <taxon>Bacillales</taxon>
        <taxon>Paenibacillaceae</taxon>
        <taxon>Paenibacillus</taxon>
    </lineage>
</organism>
<dbReference type="EMBL" id="BMHP01000003">
    <property type="protein sequence ID" value="GGD81984.1"/>
    <property type="molecule type" value="Genomic_DNA"/>
</dbReference>
<dbReference type="RefSeq" id="WP_188995138.1">
    <property type="nucleotide sequence ID" value="NZ_BMHP01000003.1"/>
</dbReference>
<accession>A0A917DYE2</accession>
<dbReference type="AlphaFoldDB" id="A0A917DYE2"/>
<proteinExistence type="predicted"/>
<name>A0A917DYE2_9BACL</name>
<evidence type="ECO:0008006" key="3">
    <source>
        <dbReference type="Google" id="ProtNLM"/>
    </source>
</evidence>
<dbReference type="SUPFAM" id="SSF53474">
    <property type="entry name" value="alpha/beta-Hydrolases"/>
    <property type="match status" value="1"/>
</dbReference>
<dbReference type="Gene3D" id="3.40.50.1820">
    <property type="entry name" value="alpha/beta hydrolase"/>
    <property type="match status" value="1"/>
</dbReference>
<gene>
    <name evidence="1" type="ORF">GCM10010911_45120</name>
</gene>
<keyword evidence="2" id="KW-1185">Reference proteome</keyword>